<dbReference type="InterPro" id="IPR059000">
    <property type="entry name" value="ATPase_P-type_domA"/>
</dbReference>
<keyword evidence="8" id="KW-0460">Magnesium</keyword>
<reference evidence="16" key="1">
    <citation type="journal article" date="2021" name="Nat. Commun.">
        <title>Genomic analyses provide insights into spinach domestication and the genetic basis of agronomic traits.</title>
        <authorList>
            <person name="Cai X."/>
            <person name="Sun X."/>
            <person name="Xu C."/>
            <person name="Sun H."/>
            <person name="Wang X."/>
            <person name="Ge C."/>
            <person name="Zhang Z."/>
            <person name="Wang Q."/>
            <person name="Fei Z."/>
            <person name="Jiao C."/>
            <person name="Wang Q."/>
        </authorList>
    </citation>
    <scope>NUCLEOTIDE SEQUENCE [LARGE SCALE GENOMIC DNA]</scope>
    <source>
        <strain evidence="16">cv. Varoflay</strain>
    </source>
</reference>
<dbReference type="Pfam" id="PF00122">
    <property type="entry name" value="E1-E2_ATPase"/>
    <property type="match status" value="1"/>
</dbReference>
<gene>
    <name evidence="17" type="primary">LOC110799002</name>
</gene>
<dbReference type="NCBIfam" id="TIGR01657">
    <property type="entry name" value="P-ATPase-V"/>
    <property type="match status" value="1"/>
</dbReference>
<evidence type="ECO:0000256" key="5">
    <source>
        <dbReference type="ARBA" id="ARBA00022741"/>
    </source>
</evidence>
<dbReference type="SUPFAM" id="SSF81665">
    <property type="entry name" value="Calcium ATPase, transmembrane domain M"/>
    <property type="match status" value="1"/>
</dbReference>
<evidence type="ECO:0000259" key="14">
    <source>
        <dbReference type="Pfam" id="PF00122"/>
    </source>
</evidence>
<evidence type="ECO:0000256" key="4">
    <source>
        <dbReference type="ARBA" id="ARBA00022723"/>
    </source>
</evidence>
<feature type="region of interest" description="Disordered" evidence="12">
    <location>
        <begin position="828"/>
        <end position="889"/>
    </location>
</feature>
<comment type="similarity">
    <text evidence="2">Belongs to the cation transport ATPase (P-type) (TC 3.A.3) family. Type V subfamily.</text>
</comment>
<evidence type="ECO:0000256" key="10">
    <source>
        <dbReference type="ARBA" id="ARBA00022989"/>
    </source>
</evidence>
<dbReference type="SUPFAM" id="SSF56784">
    <property type="entry name" value="HAD-like"/>
    <property type="match status" value="1"/>
</dbReference>
<evidence type="ECO:0000256" key="12">
    <source>
        <dbReference type="SAM" id="MobiDB-lite"/>
    </source>
</evidence>
<dbReference type="GO" id="GO:0016887">
    <property type="term" value="F:ATP hydrolysis activity"/>
    <property type="evidence" value="ECO:0007669"/>
    <property type="project" value="InterPro"/>
</dbReference>
<dbReference type="Gene3D" id="2.70.150.10">
    <property type="entry name" value="Calcium-transporting ATPase, cytoplasmic transduction domain A"/>
    <property type="match status" value="1"/>
</dbReference>
<feature type="compositionally biased region" description="Low complexity" evidence="12">
    <location>
        <begin position="878"/>
        <end position="888"/>
    </location>
</feature>
<evidence type="ECO:0000256" key="13">
    <source>
        <dbReference type="SAM" id="Phobius"/>
    </source>
</evidence>
<keyword evidence="7" id="KW-0067">ATP-binding</keyword>
<dbReference type="SFLD" id="SFLDG00002">
    <property type="entry name" value="C1.7:_P-type_atpase_like"/>
    <property type="match status" value="1"/>
</dbReference>
<proteinExistence type="inferred from homology"/>
<dbReference type="SFLD" id="SFLDF00027">
    <property type="entry name" value="p-type_atpase"/>
    <property type="match status" value="1"/>
</dbReference>
<evidence type="ECO:0000256" key="3">
    <source>
        <dbReference type="ARBA" id="ARBA00022692"/>
    </source>
</evidence>
<feature type="transmembrane region" description="Helical" evidence="13">
    <location>
        <begin position="988"/>
        <end position="1008"/>
    </location>
</feature>
<organism evidence="16 17">
    <name type="scientific">Spinacia oleracea</name>
    <name type="common">Spinach</name>
    <dbReference type="NCBI Taxonomy" id="3562"/>
    <lineage>
        <taxon>Eukaryota</taxon>
        <taxon>Viridiplantae</taxon>
        <taxon>Streptophyta</taxon>
        <taxon>Embryophyta</taxon>
        <taxon>Tracheophyta</taxon>
        <taxon>Spermatophyta</taxon>
        <taxon>Magnoliopsida</taxon>
        <taxon>eudicotyledons</taxon>
        <taxon>Gunneridae</taxon>
        <taxon>Pentapetalae</taxon>
        <taxon>Caryophyllales</taxon>
        <taxon>Chenopodiaceae</taxon>
        <taxon>Chenopodioideae</taxon>
        <taxon>Anserineae</taxon>
        <taxon>Spinacia</taxon>
    </lineage>
</organism>
<evidence type="ECO:0000256" key="7">
    <source>
        <dbReference type="ARBA" id="ARBA00022840"/>
    </source>
</evidence>
<name>A0A9R0J4J3_SPIOL</name>
<protein>
    <submittedName>
        <fullName evidence="17">Probable manganese-transporting ATPase PDR2</fullName>
    </submittedName>
</protein>
<dbReference type="InterPro" id="IPR018303">
    <property type="entry name" value="ATPase_P-typ_P_site"/>
</dbReference>
<evidence type="ECO:0000256" key="9">
    <source>
        <dbReference type="ARBA" id="ARBA00022967"/>
    </source>
</evidence>
<evidence type="ECO:0000313" key="17">
    <source>
        <dbReference type="RefSeq" id="XP_021859895.2"/>
    </source>
</evidence>
<dbReference type="KEGG" id="soe:110799002"/>
<feature type="transmembrane region" description="Helical" evidence="13">
    <location>
        <begin position="52"/>
        <end position="73"/>
    </location>
</feature>
<accession>A0A9R0J4J3</accession>
<dbReference type="InterPro" id="IPR023214">
    <property type="entry name" value="HAD_sf"/>
</dbReference>
<keyword evidence="4" id="KW-0479">Metal-binding</keyword>
<dbReference type="InterPro" id="IPR001757">
    <property type="entry name" value="P_typ_ATPase"/>
</dbReference>
<feature type="transmembrane region" description="Helical" evidence="13">
    <location>
        <begin position="1020"/>
        <end position="1041"/>
    </location>
</feature>
<dbReference type="GO" id="GO:0005789">
    <property type="term" value="C:endoplasmic reticulum membrane"/>
    <property type="evidence" value="ECO:0000318"/>
    <property type="project" value="GO_Central"/>
</dbReference>
<feature type="transmembrane region" description="Helical" evidence="13">
    <location>
        <begin position="1141"/>
        <end position="1163"/>
    </location>
</feature>
<dbReference type="GO" id="GO:0015662">
    <property type="term" value="F:P-type ion transporter activity"/>
    <property type="evidence" value="ECO:0000318"/>
    <property type="project" value="GO_Central"/>
</dbReference>
<keyword evidence="5" id="KW-0547">Nucleotide-binding</keyword>
<dbReference type="GeneID" id="110799002"/>
<dbReference type="PROSITE" id="PS00154">
    <property type="entry name" value="ATPASE_E1_E2"/>
    <property type="match status" value="1"/>
</dbReference>
<dbReference type="GO" id="GO:0019829">
    <property type="term" value="F:ATPase-coupled monoatomic cation transmembrane transporter activity"/>
    <property type="evidence" value="ECO:0000318"/>
    <property type="project" value="GO_Central"/>
</dbReference>
<feature type="transmembrane region" description="Helical" evidence="13">
    <location>
        <begin position="199"/>
        <end position="229"/>
    </location>
</feature>
<feature type="transmembrane region" description="Helical" evidence="13">
    <location>
        <begin position="1070"/>
        <end position="1089"/>
    </location>
</feature>
<comment type="subcellular location">
    <subcellularLocation>
        <location evidence="1">Endoplasmic reticulum membrane</location>
        <topology evidence="1">Multi-pass membrane protein</topology>
    </subcellularLocation>
</comment>
<reference evidence="17" key="2">
    <citation type="submission" date="2025-08" db="UniProtKB">
        <authorList>
            <consortium name="RefSeq"/>
        </authorList>
    </citation>
    <scope>IDENTIFICATION</scope>
    <source>
        <tissue evidence="17">Leaf</tissue>
    </source>
</reference>
<evidence type="ECO:0000256" key="6">
    <source>
        <dbReference type="ARBA" id="ARBA00022824"/>
    </source>
</evidence>
<dbReference type="PANTHER" id="PTHR45630">
    <property type="entry name" value="CATION-TRANSPORTING ATPASE-RELATED"/>
    <property type="match status" value="1"/>
</dbReference>
<dbReference type="Gene3D" id="3.40.1110.10">
    <property type="entry name" value="Calcium-transporting ATPase, cytoplasmic domain N"/>
    <property type="match status" value="1"/>
</dbReference>
<dbReference type="NCBIfam" id="TIGR01494">
    <property type="entry name" value="ATPase_P-type"/>
    <property type="match status" value="2"/>
</dbReference>
<dbReference type="RefSeq" id="XP_021859895.2">
    <property type="nucleotide sequence ID" value="XM_022004203.2"/>
</dbReference>
<dbReference type="InterPro" id="IPR023299">
    <property type="entry name" value="ATPase_P-typ_cyto_dom_N"/>
</dbReference>
<keyword evidence="3 13" id="KW-0812">Transmembrane</keyword>
<dbReference type="Pfam" id="PF23143">
    <property type="entry name" value="2TM_P5A-ATPase"/>
    <property type="match status" value="1"/>
</dbReference>
<dbReference type="InterPro" id="IPR036412">
    <property type="entry name" value="HAD-like_sf"/>
</dbReference>
<dbReference type="SFLD" id="SFLDS00003">
    <property type="entry name" value="Haloacid_Dehalogenase"/>
    <property type="match status" value="1"/>
</dbReference>
<dbReference type="SUPFAM" id="SSF81653">
    <property type="entry name" value="Calcium ATPase, transduction domain A"/>
    <property type="match status" value="1"/>
</dbReference>
<dbReference type="GO" id="GO:0046872">
    <property type="term" value="F:metal ion binding"/>
    <property type="evidence" value="ECO:0007669"/>
    <property type="project" value="UniProtKB-KW"/>
</dbReference>
<dbReference type="GO" id="GO:0055085">
    <property type="term" value="P:transmembrane transport"/>
    <property type="evidence" value="ECO:0000318"/>
    <property type="project" value="GO_Central"/>
</dbReference>
<dbReference type="InterPro" id="IPR044492">
    <property type="entry name" value="P_typ_ATPase_HD_dom"/>
</dbReference>
<dbReference type="PRINTS" id="PR00119">
    <property type="entry name" value="CATATPASE"/>
</dbReference>
<dbReference type="InterPro" id="IPR057255">
    <property type="entry name" value="2TM_P5A-ATPase"/>
</dbReference>
<dbReference type="InterPro" id="IPR023298">
    <property type="entry name" value="ATPase_P-typ_TM_dom_sf"/>
</dbReference>
<evidence type="ECO:0000259" key="15">
    <source>
        <dbReference type="Pfam" id="PF23143"/>
    </source>
</evidence>
<feature type="transmembrane region" description="Helical" evidence="13">
    <location>
        <begin position="399"/>
        <end position="418"/>
    </location>
</feature>
<evidence type="ECO:0000256" key="2">
    <source>
        <dbReference type="ARBA" id="ARBA00006000"/>
    </source>
</evidence>
<feature type="transmembrane region" description="Helical" evidence="13">
    <location>
        <begin position="1101"/>
        <end position="1121"/>
    </location>
</feature>
<dbReference type="SUPFAM" id="SSF81660">
    <property type="entry name" value="Metal cation-transporting ATPase, ATP-binding domain N"/>
    <property type="match status" value="1"/>
</dbReference>
<keyword evidence="6" id="KW-0256">Endoplasmic reticulum</keyword>
<dbReference type="InterPro" id="IPR008250">
    <property type="entry name" value="ATPase_P-typ_transduc_dom_A_sf"/>
</dbReference>
<keyword evidence="9" id="KW-1278">Translocase</keyword>
<dbReference type="InterPro" id="IPR047820">
    <property type="entry name" value="P5A-type_ATPase"/>
</dbReference>
<dbReference type="Gene3D" id="3.40.50.1000">
    <property type="entry name" value="HAD superfamily/HAD-like"/>
    <property type="match status" value="1"/>
</dbReference>
<dbReference type="GO" id="GO:0005524">
    <property type="term" value="F:ATP binding"/>
    <property type="evidence" value="ECO:0007669"/>
    <property type="project" value="UniProtKB-KW"/>
</dbReference>
<dbReference type="InterPro" id="IPR006544">
    <property type="entry name" value="P-type_TPase_V"/>
</dbReference>
<dbReference type="PANTHER" id="PTHR45630:SF7">
    <property type="entry name" value="ENDOPLASMIC RETICULUM TRANSMEMBRANE HELIX TRANSLOCASE"/>
    <property type="match status" value="1"/>
</dbReference>
<keyword evidence="16" id="KW-1185">Reference proteome</keyword>
<dbReference type="AlphaFoldDB" id="A0A9R0J4J3"/>
<evidence type="ECO:0000256" key="8">
    <source>
        <dbReference type="ARBA" id="ARBA00022842"/>
    </source>
</evidence>
<evidence type="ECO:0000313" key="16">
    <source>
        <dbReference type="Proteomes" id="UP000813463"/>
    </source>
</evidence>
<dbReference type="Pfam" id="PF13246">
    <property type="entry name" value="Cation_ATPase"/>
    <property type="match status" value="1"/>
</dbReference>
<evidence type="ECO:0000256" key="1">
    <source>
        <dbReference type="ARBA" id="ARBA00004477"/>
    </source>
</evidence>
<keyword evidence="11 13" id="KW-0472">Membrane</keyword>
<dbReference type="CDD" id="cd07543">
    <property type="entry name" value="P-type_ATPase_cation"/>
    <property type="match status" value="1"/>
</dbReference>
<feature type="domain" description="P-type ATPase A" evidence="14">
    <location>
        <begin position="257"/>
        <end position="383"/>
    </location>
</feature>
<feature type="transmembrane region" description="Helical" evidence="13">
    <location>
        <begin position="28"/>
        <end position="46"/>
    </location>
</feature>
<feature type="domain" description="P5A-ATPase transmembrane helical hairpin" evidence="15">
    <location>
        <begin position="21"/>
        <end position="84"/>
    </location>
</feature>
<sequence>MPKFRVGGKVVDGVDLLRKKHKLWRLDVWPFTILYVLWLTMIVPSLDITDALIALGGLVTFHILILLFTAWSVDFKCFVQNNKVDDIHQADFCKITPAKFCGSKEIVPLEFRKLAGSAENDEEIFFDFRKQRFIYSKEKETFNKLPFLTKQTFGFYLKNTGHGSEAKVVAASEKWGRNVFDYPQPTFQKLMKEHCMEPFFVFQVFCVGLWCLDEFWYYSIFTLFMLLMFESTMAKTRLKTLTELRRVRVDSQTLMAYRCGKWVKLCGTDLLPGDVISIGRSSTQNGEDKSVPADMLLLAGSAIVNEAILTGESTPQWKVSTIGRSAEERLSTKRDKTHVLFGGTKILQHTPDKSFPLKTPDGGCVAVVLRTGFETSQGKLMRTILFSTERVTANSWESGLFILFLVVFAVIAAGYVLMKGLEDPTRSRYKLILSCSLIITSVIPPELPMELSIAVNTSLIALAKRGIFCTEPFRIPFAGKVDICCFDKTGTLTSDDMEFSGVVGSTESLELEANMKKVPGRTLEILASCHALVFVDNKLVGDPLEKAALKGIDWSYKSDEKAMPKKGNGNPVQIVQRHHFASHLKRMAVVVRVDENFYSFVKGAPETIQDMLVDLPSSYVETYKKYTRQGSRVLALAYKPLPEMTVSDARNLDRDVVERDLTFAGFAVFNCPIRPDSASVLSELKGSSHDLMMITGDQALTACHVAGQVHIISRPALILSALRGGDKYDWVSPDETETIPFNAKEVEALSDTHDLCIGGDCFEMLQRTSAVLQVVPFVKVFARVAPEQKELILTTLKTVGRMTLMCGDGTNDVGALKQAHVGVALLNAVPPNQSGDSSEAAKNETSASKSKKQKVTFEDKKAVNLNGEGSSRKRSVSKSESSSQAAVSKHLTAVELQKQKLEKVLEEMNEDADGRSAPIVKLGDASMASPFTAKHASVAPTTDIIRQGRSTLVTTLQMFKILGLNCLATAYVLSVMNLDGVKLGDVQATISGVFTAAFFLFISHARPLQTLSTDRPHPNIFCCYVFLSLLGQFSVHLLYLISSVKEAEKYMPDECIEPDSNFHPNLVNTVSYMVGMMLQVATFAVNYMGHPFNQSITENKPFMYALVSAVGFFVVITSDLFRDLNDWLKLVPMPRALRDKLLIWALAMFLTCYFWEKFLRWAFPGKMPAWRKRQQQAVANLEKKKNV</sequence>
<dbReference type="GO" id="GO:0006874">
    <property type="term" value="P:intracellular calcium ion homeostasis"/>
    <property type="evidence" value="ECO:0000318"/>
    <property type="project" value="GO_Central"/>
</dbReference>
<dbReference type="PROSITE" id="PS01229">
    <property type="entry name" value="COF_2"/>
    <property type="match status" value="1"/>
</dbReference>
<dbReference type="Proteomes" id="UP000813463">
    <property type="component" value="Chromosome 1"/>
</dbReference>
<keyword evidence="10 13" id="KW-1133">Transmembrane helix</keyword>
<evidence type="ECO:0000256" key="11">
    <source>
        <dbReference type="ARBA" id="ARBA00023136"/>
    </source>
</evidence>